<name>A0ABU1VLF3_9GAMM</name>
<comment type="caution">
    <text evidence="1">The sequence shown here is derived from an EMBL/GenBank/DDBJ whole genome shotgun (WGS) entry which is preliminary data.</text>
</comment>
<reference evidence="1 2" key="1">
    <citation type="submission" date="2023-07" db="EMBL/GenBank/DDBJ databases">
        <title>Sorghum-associated microbial communities from plants grown in Nebraska, USA.</title>
        <authorList>
            <person name="Schachtman D."/>
        </authorList>
    </citation>
    <scope>NUCLEOTIDE SEQUENCE [LARGE SCALE GENOMIC DNA]</scope>
    <source>
        <strain evidence="1 2">BE187</strain>
    </source>
</reference>
<evidence type="ECO:0000313" key="2">
    <source>
        <dbReference type="Proteomes" id="UP001267878"/>
    </source>
</evidence>
<dbReference type="SUPFAM" id="SSF52266">
    <property type="entry name" value="SGNH hydrolase"/>
    <property type="match status" value="1"/>
</dbReference>
<evidence type="ECO:0000313" key="1">
    <source>
        <dbReference type="EMBL" id="MDR7098311.1"/>
    </source>
</evidence>
<proteinExistence type="predicted"/>
<organism evidence="1 2">
    <name type="scientific">Agrilutibacter niabensis</name>
    <dbReference type="NCBI Taxonomy" id="380628"/>
    <lineage>
        <taxon>Bacteria</taxon>
        <taxon>Pseudomonadati</taxon>
        <taxon>Pseudomonadota</taxon>
        <taxon>Gammaproteobacteria</taxon>
        <taxon>Lysobacterales</taxon>
        <taxon>Lysobacteraceae</taxon>
        <taxon>Agrilutibacter</taxon>
    </lineage>
</organism>
<protein>
    <submittedName>
        <fullName evidence="1">Lysophospholipase L1-like esterase</fullName>
    </submittedName>
</protein>
<keyword evidence="2" id="KW-1185">Reference proteome</keyword>
<accession>A0ABU1VLF3</accession>
<dbReference type="InterPro" id="IPR036514">
    <property type="entry name" value="SGNH_hydro_sf"/>
</dbReference>
<gene>
    <name evidence="1" type="ORF">J2X04_000658</name>
</gene>
<dbReference type="EMBL" id="JAVDVW010000001">
    <property type="protein sequence ID" value="MDR7098311.1"/>
    <property type="molecule type" value="Genomic_DNA"/>
</dbReference>
<sequence length="273" mass="31062">MKIIGQNNLTLSQFDKAVVKYPDARRALCFGDSWFQYVPHPTDLNKQIAKLFKQTLFLREGVAGRDSAMWKAALPRIQREIGTYQFDAILLSTGGNDIVGEELKEFVKESSFPQSPGDMPWGEIPGPVFDHIHLDTFGHALRYAIRDIKSVVQCRDLYARNSIVYVHTYDYIWPSGIGYKLGPFKMKPWVKPYLDGVGLTNPAQQRVVTNWLVDQFARELRALVSQTANMTLIDSRGALKTQQQWENEIHPKAAGFESIAKKFWKPALSTVLK</sequence>
<dbReference type="Gene3D" id="3.40.50.1110">
    <property type="entry name" value="SGNH hydrolase"/>
    <property type="match status" value="1"/>
</dbReference>
<dbReference type="Proteomes" id="UP001267878">
    <property type="component" value="Unassembled WGS sequence"/>
</dbReference>
<dbReference type="RefSeq" id="WP_310052072.1">
    <property type="nucleotide sequence ID" value="NZ_JAVDVW010000001.1"/>
</dbReference>